<organism evidence="2 3">
    <name type="scientific">Chara braunii</name>
    <name type="common">Braun's stonewort</name>
    <dbReference type="NCBI Taxonomy" id="69332"/>
    <lineage>
        <taxon>Eukaryota</taxon>
        <taxon>Viridiplantae</taxon>
        <taxon>Streptophyta</taxon>
        <taxon>Charophyceae</taxon>
        <taxon>Charales</taxon>
        <taxon>Characeae</taxon>
        <taxon>Chara</taxon>
    </lineage>
</organism>
<evidence type="ECO:0000256" key="1">
    <source>
        <dbReference type="SAM" id="MobiDB-lite"/>
    </source>
</evidence>
<sequence>MAGVGDNEGPVSVVVDRLLHWSLPAIRAEFGGDIAVAISATLLSRVCGHDFQLRYAPGDSGADCLEGDDEGSGSAAFGGSQDGSQSSFPPARRASRRVEKGRGRPRSEGRSTSTPAPAQMWSDSWDGAHQCGPGPDRDSVQEEMVMWSGPDAPDVVILEPLKEAKKVSNPHQCISGPQFMQFTKKELVEAFSACFEPDVLALKEERMKKSDFVAVVMQKMYPFGSITNDRQLTVDPNGVTEFHAHEVGMWFLHACQLCRDEGGDADSLHRDIMMIADHWAGDHSRCDSDRQILCEKAGGPGQLRLYNHADRVYKLILLVLGKQCSTNITSYCIEFRHTSVVETFQGTIIIYVKKSVHFEKSYNARVAIPVIRWNSHCWRNPIEYRTPMPADTSICLRPAFRRHNEAADDSWVDMLAAFVFGSSCVSDWARRLLRRADCPYGAGPGSSPPPLPRDIFVMDGDVPVDVVDDTDSGSDHDVLGDNNIFITGDEFEDVGIAYHDCQLGIGG</sequence>
<proteinExistence type="predicted"/>
<comment type="caution">
    <text evidence="2">The sequence shown here is derived from an EMBL/GenBank/DDBJ whole genome shotgun (WGS) entry which is preliminary data.</text>
</comment>
<dbReference type="Proteomes" id="UP000265515">
    <property type="component" value="Unassembled WGS sequence"/>
</dbReference>
<dbReference type="EMBL" id="BFEA01000007">
    <property type="protein sequence ID" value="GBG59917.1"/>
    <property type="molecule type" value="Genomic_DNA"/>
</dbReference>
<reference evidence="2 3" key="1">
    <citation type="journal article" date="2018" name="Cell">
        <title>The Chara Genome: Secondary Complexity and Implications for Plant Terrestrialization.</title>
        <authorList>
            <person name="Nishiyama T."/>
            <person name="Sakayama H."/>
            <person name="Vries J.D."/>
            <person name="Buschmann H."/>
            <person name="Saint-Marcoux D."/>
            <person name="Ullrich K.K."/>
            <person name="Haas F.B."/>
            <person name="Vanderstraeten L."/>
            <person name="Becker D."/>
            <person name="Lang D."/>
            <person name="Vosolsobe S."/>
            <person name="Rombauts S."/>
            <person name="Wilhelmsson P.K.I."/>
            <person name="Janitza P."/>
            <person name="Kern R."/>
            <person name="Heyl A."/>
            <person name="Rumpler F."/>
            <person name="Villalobos L.I.A.C."/>
            <person name="Clay J.M."/>
            <person name="Skokan R."/>
            <person name="Toyoda A."/>
            <person name="Suzuki Y."/>
            <person name="Kagoshima H."/>
            <person name="Schijlen E."/>
            <person name="Tajeshwar N."/>
            <person name="Catarino B."/>
            <person name="Hetherington A.J."/>
            <person name="Saltykova A."/>
            <person name="Bonnot C."/>
            <person name="Breuninger H."/>
            <person name="Symeonidi A."/>
            <person name="Radhakrishnan G.V."/>
            <person name="Van Nieuwerburgh F."/>
            <person name="Deforce D."/>
            <person name="Chang C."/>
            <person name="Karol K.G."/>
            <person name="Hedrich R."/>
            <person name="Ulvskov P."/>
            <person name="Glockner G."/>
            <person name="Delwiche C.F."/>
            <person name="Petrasek J."/>
            <person name="Van de Peer Y."/>
            <person name="Friml J."/>
            <person name="Beilby M."/>
            <person name="Dolan L."/>
            <person name="Kohara Y."/>
            <person name="Sugano S."/>
            <person name="Fujiyama A."/>
            <person name="Delaux P.-M."/>
            <person name="Quint M."/>
            <person name="TheiBen G."/>
            <person name="Hagemann M."/>
            <person name="Harholt J."/>
            <person name="Dunand C."/>
            <person name="Zachgo S."/>
            <person name="Langdale J."/>
            <person name="Maumus F."/>
            <person name="Straeten D.V.D."/>
            <person name="Gould S.B."/>
            <person name="Rensing S.A."/>
        </authorList>
    </citation>
    <scope>NUCLEOTIDE SEQUENCE [LARGE SCALE GENOMIC DNA]</scope>
    <source>
        <strain evidence="2 3">S276</strain>
    </source>
</reference>
<evidence type="ECO:0000313" key="2">
    <source>
        <dbReference type="EMBL" id="GBG59917.1"/>
    </source>
</evidence>
<feature type="compositionally biased region" description="Basic and acidic residues" evidence="1">
    <location>
        <begin position="96"/>
        <end position="109"/>
    </location>
</feature>
<accession>A0A388JQ58</accession>
<dbReference type="OrthoDB" id="5982876at2759"/>
<name>A0A388JQ58_CHABU</name>
<gene>
    <name evidence="2" type="ORF">CBR_g66723</name>
</gene>
<feature type="region of interest" description="Disordered" evidence="1">
    <location>
        <begin position="64"/>
        <end position="139"/>
    </location>
</feature>
<dbReference type="Gramene" id="GBG59917">
    <property type="protein sequence ID" value="GBG59917"/>
    <property type="gene ID" value="CBR_g66723"/>
</dbReference>
<protein>
    <submittedName>
        <fullName evidence="2">Uncharacterized protein</fullName>
    </submittedName>
</protein>
<evidence type="ECO:0000313" key="3">
    <source>
        <dbReference type="Proteomes" id="UP000265515"/>
    </source>
</evidence>
<keyword evidence="3" id="KW-1185">Reference proteome</keyword>
<feature type="compositionally biased region" description="Low complexity" evidence="1">
    <location>
        <begin position="72"/>
        <end position="92"/>
    </location>
</feature>
<dbReference type="AlphaFoldDB" id="A0A388JQ58"/>